<keyword evidence="6 14" id="KW-1133">Transmembrane helix</keyword>
<keyword evidence="9" id="KW-0675">Receptor</keyword>
<dbReference type="RefSeq" id="XP_030854431.1">
    <property type="nucleotide sequence ID" value="XM_030998571.1"/>
</dbReference>
<dbReference type="GO" id="GO:0016020">
    <property type="term" value="C:membrane"/>
    <property type="evidence" value="ECO:0000318"/>
    <property type="project" value="GO_Central"/>
</dbReference>
<dbReference type="InterPro" id="IPR005428">
    <property type="entry name" value="CD36/SCARB1/SNMP1"/>
</dbReference>
<feature type="transmembrane region" description="Helical" evidence="14">
    <location>
        <begin position="475"/>
        <end position="500"/>
    </location>
</feature>
<comment type="subcellular location">
    <subcellularLocation>
        <location evidence="2">Cell membrane</location>
        <topology evidence="2">Multi-pass membrane protein</topology>
    </subcellularLocation>
    <subcellularLocation>
        <location evidence="1">Membrane</location>
        <location evidence="1">Caveola</location>
        <topology evidence="1">Multi-pass membrane protein</topology>
    </subcellularLocation>
</comment>
<proteinExistence type="inferred from homology"/>
<dbReference type="Pfam" id="PF01130">
    <property type="entry name" value="CD36"/>
    <property type="match status" value="1"/>
</dbReference>
<feature type="region of interest" description="Disordered" evidence="13">
    <location>
        <begin position="509"/>
        <end position="543"/>
    </location>
</feature>
<evidence type="ECO:0000256" key="5">
    <source>
        <dbReference type="ARBA" id="ARBA00022692"/>
    </source>
</evidence>
<organism evidence="15 16">
    <name type="scientific">Strongylocentrotus purpuratus</name>
    <name type="common">Purple sea urchin</name>
    <dbReference type="NCBI Taxonomy" id="7668"/>
    <lineage>
        <taxon>Eukaryota</taxon>
        <taxon>Metazoa</taxon>
        <taxon>Echinodermata</taxon>
        <taxon>Eleutherozoa</taxon>
        <taxon>Echinozoa</taxon>
        <taxon>Echinoidea</taxon>
        <taxon>Euechinoidea</taxon>
        <taxon>Echinacea</taxon>
        <taxon>Camarodonta</taxon>
        <taxon>Echinidea</taxon>
        <taxon>Strongylocentrotidae</taxon>
        <taxon>Strongylocentrotus</taxon>
    </lineage>
</organism>
<feature type="region of interest" description="Disordered" evidence="13">
    <location>
        <begin position="1"/>
        <end position="21"/>
    </location>
</feature>
<comment type="similarity">
    <text evidence="3">Belongs to the CD36 family.</text>
</comment>
<evidence type="ECO:0000313" key="15">
    <source>
        <dbReference type="EnsemblMetazoa" id="XP_030854431"/>
    </source>
</evidence>
<dbReference type="KEGG" id="spu:100888033"/>
<dbReference type="PANTHER" id="PTHR11923:SF110">
    <property type="entry name" value="SCAVENGER RECEPTOR CLASS B MEMBER 1"/>
    <property type="match status" value="1"/>
</dbReference>
<accession>A0A7M7PNA8</accession>
<dbReference type="AlphaFoldDB" id="A0A7M7PNA8"/>
<sequence>MAPGKDEVTPLLGHHGHISTDGHNSRCSIQQRCKTMTTRRWVCYAILIVLALVLVLSGLIGIPYMMSAIYKWVINTMMVLDPSSPLFVEWETPNIPMFQSFYFFDIQNPEEFKAGGRPNVIERGPYVYKLGFDRPNLTFHDNDTLSFYPRYFYSFDEEKSAGPETDRFITLNMPLVTVAYFVRNAGPLVQIPANALMEMLGERLTLNLTVEELLWGYDEPLFKLIQPIINIPGYDQGKFGFLMSFNYTTLNLYTVNTGKENQTLLNDVVNFQGLPDLSWWGTPETNEILGTDGTMYHPYLTREENMHLFHPDLCRSVPYVYEQDTIYKKVPLLKFVLANYTYSNGTDYPPNAGFCSHDQDLCGPSGIMRQDPCRFGSPSAISNPHFFQGDPALYEAVGGLNPQAKYHQHYMEVEPLMGMPYVLKMRLQISMITLQLPRITEMKNVRNMAMPVLWFEQSVEADDRIVGYYETGFVLTAYIALIVKWIMFSIGLLMCVLTVVSCGKRLAHPPVGSSEEKNEKIINASPESSCDSGSVNVAVTEDA</sequence>
<evidence type="ECO:0000256" key="8">
    <source>
        <dbReference type="ARBA" id="ARBA00023157"/>
    </source>
</evidence>
<dbReference type="GeneID" id="100888033"/>
<evidence type="ECO:0000256" key="11">
    <source>
        <dbReference type="ARBA" id="ARBA00040821"/>
    </source>
</evidence>
<dbReference type="EnsemblMetazoa" id="XM_030998571">
    <property type="protein sequence ID" value="XP_030854431"/>
    <property type="gene ID" value="LOC100888033"/>
</dbReference>
<dbReference type="Proteomes" id="UP000007110">
    <property type="component" value="Unassembled WGS sequence"/>
</dbReference>
<evidence type="ECO:0000313" key="16">
    <source>
        <dbReference type="Proteomes" id="UP000007110"/>
    </source>
</evidence>
<evidence type="ECO:0000256" key="6">
    <source>
        <dbReference type="ARBA" id="ARBA00022989"/>
    </source>
</evidence>
<evidence type="ECO:0000256" key="2">
    <source>
        <dbReference type="ARBA" id="ARBA00004651"/>
    </source>
</evidence>
<evidence type="ECO:0000256" key="4">
    <source>
        <dbReference type="ARBA" id="ARBA00022475"/>
    </source>
</evidence>
<reference evidence="16" key="1">
    <citation type="submission" date="2015-02" db="EMBL/GenBank/DDBJ databases">
        <title>Genome sequencing for Strongylocentrotus purpuratus.</title>
        <authorList>
            <person name="Murali S."/>
            <person name="Liu Y."/>
            <person name="Vee V."/>
            <person name="English A."/>
            <person name="Wang M."/>
            <person name="Skinner E."/>
            <person name="Han Y."/>
            <person name="Muzny D.M."/>
            <person name="Worley K.C."/>
            <person name="Gibbs R.A."/>
        </authorList>
    </citation>
    <scope>NUCLEOTIDE SEQUENCE</scope>
</reference>
<evidence type="ECO:0000256" key="3">
    <source>
        <dbReference type="ARBA" id="ARBA00010532"/>
    </source>
</evidence>
<dbReference type="GO" id="GO:0005044">
    <property type="term" value="F:scavenger receptor activity"/>
    <property type="evidence" value="ECO:0000318"/>
    <property type="project" value="GO_Central"/>
</dbReference>
<evidence type="ECO:0000256" key="7">
    <source>
        <dbReference type="ARBA" id="ARBA00023136"/>
    </source>
</evidence>
<dbReference type="InterPro" id="IPR002159">
    <property type="entry name" value="CD36_fam"/>
</dbReference>
<protein>
    <recommendedName>
        <fullName evidence="11">Scavenger receptor class B member 1</fullName>
    </recommendedName>
    <alternativeName>
        <fullName evidence="12">SR-BI</fullName>
    </alternativeName>
</protein>
<reference evidence="15" key="2">
    <citation type="submission" date="2021-01" db="UniProtKB">
        <authorList>
            <consortium name="EnsemblMetazoa"/>
        </authorList>
    </citation>
    <scope>IDENTIFICATION</scope>
</reference>
<keyword evidence="8" id="KW-1015">Disulfide bond</keyword>
<evidence type="ECO:0000256" key="14">
    <source>
        <dbReference type="SAM" id="Phobius"/>
    </source>
</evidence>
<dbReference type="OrthoDB" id="514335at2759"/>
<dbReference type="PRINTS" id="PR01610">
    <property type="entry name" value="CD36ANTIGEN"/>
</dbReference>
<name>A0A7M7PNA8_STRPU</name>
<evidence type="ECO:0000256" key="1">
    <source>
        <dbReference type="ARBA" id="ARBA00004189"/>
    </source>
</evidence>
<feature type="compositionally biased region" description="Polar residues" evidence="13">
    <location>
        <begin position="525"/>
        <end position="537"/>
    </location>
</feature>
<dbReference type="GO" id="GO:0005901">
    <property type="term" value="C:caveola"/>
    <property type="evidence" value="ECO:0007669"/>
    <property type="project" value="UniProtKB-SubCell"/>
</dbReference>
<keyword evidence="5 14" id="KW-0812">Transmembrane</keyword>
<evidence type="ECO:0000256" key="13">
    <source>
        <dbReference type="SAM" id="MobiDB-lite"/>
    </source>
</evidence>
<keyword evidence="10" id="KW-0325">Glycoprotein</keyword>
<keyword evidence="7 14" id="KW-0472">Membrane</keyword>
<dbReference type="PANTHER" id="PTHR11923">
    <property type="entry name" value="SCAVENGER RECEPTOR CLASS B TYPE-1 SR-B1"/>
    <property type="match status" value="1"/>
</dbReference>
<feature type="transmembrane region" description="Helical" evidence="14">
    <location>
        <begin position="41"/>
        <end position="66"/>
    </location>
</feature>
<dbReference type="InParanoid" id="A0A7M7PNA8"/>
<evidence type="ECO:0000256" key="12">
    <source>
        <dbReference type="ARBA" id="ARBA00042244"/>
    </source>
</evidence>
<evidence type="ECO:0000256" key="10">
    <source>
        <dbReference type="ARBA" id="ARBA00023180"/>
    </source>
</evidence>
<keyword evidence="16" id="KW-1185">Reference proteome</keyword>
<keyword evidence="4" id="KW-1003">Cell membrane</keyword>
<dbReference type="OMA" id="FFNDQLC"/>
<evidence type="ECO:0000256" key="9">
    <source>
        <dbReference type="ARBA" id="ARBA00023170"/>
    </source>
</evidence>
<dbReference type="PRINTS" id="PR01609">
    <property type="entry name" value="CD36FAMILY"/>
</dbReference>